<proteinExistence type="predicted"/>
<feature type="transmembrane region" description="Helical" evidence="1">
    <location>
        <begin position="153"/>
        <end position="174"/>
    </location>
</feature>
<keyword evidence="1" id="KW-0472">Membrane</keyword>
<evidence type="ECO:0000313" key="2">
    <source>
        <dbReference type="EMBL" id="MFC2949589.1"/>
    </source>
</evidence>
<name>A0ABV7A9R7_9BACI</name>
<evidence type="ECO:0000256" key="1">
    <source>
        <dbReference type="SAM" id="Phobius"/>
    </source>
</evidence>
<keyword evidence="1" id="KW-0812">Transmembrane</keyword>
<organism evidence="2 3">
    <name type="scientific">Virgibacillus sediminis</name>
    <dbReference type="NCBI Taxonomy" id="202260"/>
    <lineage>
        <taxon>Bacteria</taxon>
        <taxon>Bacillati</taxon>
        <taxon>Bacillota</taxon>
        <taxon>Bacilli</taxon>
        <taxon>Bacillales</taxon>
        <taxon>Bacillaceae</taxon>
        <taxon>Virgibacillus</taxon>
    </lineage>
</organism>
<feature type="transmembrane region" description="Helical" evidence="1">
    <location>
        <begin position="115"/>
        <end position="141"/>
    </location>
</feature>
<comment type="caution">
    <text evidence="2">The sequence shown here is derived from an EMBL/GenBank/DDBJ whole genome shotgun (WGS) entry which is preliminary data.</text>
</comment>
<feature type="transmembrane region" description="Helical" evidence="1">
    <location>
        <begin position="21"/>
        <end position="42"/>
    </location>
</feature>
<dbReference type="PANTHER" id="PTHR43471">
    <property type="entry name" value="ABC TRANSPORTER PERMEASE"/>
    <property type="match status" value="1"/>
</dbReference>
<keyword evidence="1" id="KW-1133">Transmembrane helix</keyword>
<reference evidence="3" key="1">
    <citation type="journal article" date="2019" name="Int. J. Syst. Evol. Microbiol.">
        <title>The Global Catalogue of Microorganisms (GCM) 10K type strain sequencing project: providing services to taxonomists for standard genome sequencing and annotation.</title>
        <authorList>
            <consortium name="The Broad Institute Genomics Platform"/>
            <consortium name="The Broad Institute Genome Sequencing Center for Infectious Disease"/>
            <person name="Wu L."/>
            <person name="Ma J."/>
        </authorList>
    </citation>
    <scope>NUCLEOTIDE SEQUENCE [LARGE SCALE GENOMIC DNA]</scope>
    <source>
        <strain evidence="3">KCTC 13193</strain>
    </source>
</reference>
<sequence>MSQWVTLFQKEMLENWRNKKWIWVPLVFILIAAMDPVTNYYMPQIIDTVGGLPEGASIQLPEYTPAEVVMMSLGQLSSLGVLVIVLMSMGAISGERKSGIAEMILVKPVSHLNYITAKWAALLVLVWTSLFLGMLASWYYINILFGSLAFMDLLLIVFFYGLWLTLVISLSIFYNSLVRAPGLVAACTILTIMLMSLITRIFEKYLAWSPNRMSSHIHDMLISDKISADLLLTGLITIVICILLLAASTAVFRTRELAE</sequence>
<feature type="transmembrane region" description="Helical" evidence="1">
    <location>
        <begin position="230"/>
        <end position="252"/>
    </location>
</feature>
<dbReference type="Pfam" id="PF12679">
    <property type="entry name" value="ABC2_membrane_2"/>
    <property type="match status" value="1"/>
</dbReference>
<evidence type="ECO:0000313" key="3">
    <source>
        <dbReference type="Proteomes" id="UP001595387"/>
    </source>
</evidence>
<keyword evidence="3" id="KW-1185">Reference proteome</keyword>
<protein>
    <submittedName>
        <fullName evidence="2">ABC transporter permease</fullName>
    </submittedName>
</protein>
<feature type="transmembrane region" description="Helical" evidence="1">
    <location>
        <begin position="73"/>
        <end position="94"/>
    </location>
</feature>
<dbReference type="RefSeq" id="WP_390307554.1">
    <property type="nucleotide sequence ID" value="NZ_JBHRRZ010000037.1"/>
</dbReference>
<dbReference type="EMBL" id="JBHRRZ010000037">
    <property type="protein sequence ID" value="MFC2949589.1"/>
    <property type="molecule type" value="Genomic_DNA"/>
</dbReference>
<accession>A0ABV7A9R7</accession>
<feature type="transmembrane region" description="Helical" evidence="1">
    <location>
        <begin position="181"/>
        <end position="202"/>
    </location>
</feature>
<gene>
    <name evidence="2" type="ORF">ACFODW_14805</name>
</gene>
<dbReference type="Proteomes" id="UP001595387">
    <property type="component" value="Unassembled WGS sequence"/>
</dbReference>